<dbReference type="Gene3D" id="3.10.10.10">
    <property type="entry name" value="HIV Type 1 Reverse Transcriptase, subunit A, domain 1"/>
    <property type="match status" value="1"/>
</dbReference>
<dbReference type="InterPro" id="IPR043128">
    <property type="entry name" value="Rev_trsase/Diguanyl_cyclase"/>
</dbReference>
<dbReference type="InterPro" id="IPR043502">
    <property type="entry name" value="DNA/RNA_pol_sf"/>
</dbReference>
<dbReference type="AlphaFoldDB" id="A0AA38SS02"/>
<protein>
    <recommendedName>
        <fullName evidence="1">Reverse transcriptase/retrotransposon-derived protein RNase H-like domain-containing protein</fullName>
    </recommendedName>
</protein>
<evidence type="ECO:0000259" key="1">
    <source>
        <dbReference type="Pfam" id="PF17919"/>
    </source>
</evidence>
<comment type="caution">
    <text evidence="2">The sequence shown here is derived from an EMBL/GenBank/DDBJ whole genome shotgun (WGS) entry which is preliminary data.</text>
</comment>
<dbReference type="InterPro" id="IPR051320">
    <property type="entry name" value="Viral_Replic_Matur_Polypro"/>
</dbReference>
<keyword evidence="3" id="KW-1185">Reference proteome</keyword>
<dbReference type="EMBL" id="JARYMX010000007">
    <property type="protein sequence ID" value="KAJ9541586.1"/>
    <property type="molecule type" value="Genomic_DNA"/>
</dbReference>
<proteinExistence type="predicted"/>
<dbReference type="Proteomes" id="UP001172457">
    <property type="component" value="Chromosome 7"/>
</dbReference>
<sequence>MYSGSFTSSKRSSEEEMLDLVFGKIVLFRCACYFIASISQQRLPKICSLAKARRYVQQEGSSFLAFVTDSRKEEKKKTVTDVPVLKVKEEDVHKMAFRTRYGHFEFMVMSFGLTNAPAAFMDLMNREQLYAKFSKCDFWLQEVQFLGHIVNQERIKVDLTKMETVMKWETPNTPTEIRSFLGLAGYYRRFIQDFSKITVPLTKLTRKIVKFVWGEEQLAAFEILRSKLCEAPVLTLLEGVEDMTVYCDAFYHGLGCVLMQRGRVIAYVSR</sequence>
<dbReference type="SUPFAM" id="SSF56672">
    <property type="entry name" value="DNA/RNA polymerases"/>
    <property type="match status" value="1"/>
</dbReference>
<dbReference type="InterPro" id="IPR041577">
    <property type="entry name" value="RT_RNaseH_2"/>
</dbReference>
<gene>
    <name evidence="2" type="ORF">OSB04_028092</name>
</gene>
<feature type="domain" description="Reverse transcriptase/retrotransposon-derived protein RNase H-like" evidence="1">
    <location>
        <begin position="213"/>
        <end position="270"/>
    </location>
</feature>
<name>A0AA38SS02_9ASTR</name>
<dbReference type="Gene3D" id="3.30.70.270">
    <property type="match status" value="3"/>
</dbReference>
<accession>A0AA38SS02</accession>
<reference evidence="2" key="1">
    <citation type="submission" date="2023-03" db="EMBL/GenBank/DDBJ databases">
        <title>Chromosome-scale reference genome and RAD-based genetic map of yellow starthistle (Centaurea solstitialis) reveal putative structural variation and QTLs associated with invader traits.</title>
        <authorList>
            <person name="Reatini B."/>
            <person name="Cang F.A."/>
            <person name="Jiang Q."/>
            <person name="Mckibben M.T.W."/>
            <person name="Barker M.S."/>
            <person name="Rieseberg L.H."/>
            <person name="Dlugosch K.M."/>
        </authorList>
    </citation>
    <scope>NUCLEOTIDE SEQUENCE</scope>
    <source>
        <strain evidence="2">CAN-66</strain>
        <tissue evidence="2">Leaf</tissue>
    </source>
</reference>
<dbReference type="Pfam" id="PF17919">
    <property type="entry name" value="RT_RNaseH_2"/>
    <property type="match status" value="1"/>
</dbReference>
<dbReference type="PANTHER" id="PTHR33064:SF37">
    <property type="entry name" value="RIBONUCLEASE H"/>
    <property type="match status" value="1"/>
</dbReference>
<dbReference type="PANTHER" id="PTHR33064">
    <property type="entry name" value="POL PROTEIN"/>
    <property type="match status" value="1"/>
</dbReference>
<evidence type="ECO:0000313" key="3">
    <source>
        <dbReference type="Proteomes" id="UP001172457"/>
    </source>
</evidence>
<evidence type="ECO:0000313" key="2">
    <source>
        <dbReference type="EMBL" id="KAJ9541586.1"/>
    </source>
</evidence>
<dbReference type="FunFam" id="3.30.70.270:FF:000020">
    <property type="entry name" value="Transposon Tf2-6 polyprotein-like Protein"/>
    <property type="match status" value="1"/>
</dbReference>
<organism evidence="2 3">
    <name type="scientific">Centaurea solstitialis</name>
    <name type="common">yellow star-thistle</name>
    <dbReference type="NCBI Taxonomy" id="347529"/>
    <lineage>
        <taxon>Eukaryota</taxon>
        <taxon>Viridiplantae</taxon>
        <taxon>Streptophyta</taxon>
        <taxon>Embryophyta</taxon>
        <taxon>Tracheophyta</taxon>
        <taxon>Spermatophyta</taxon>
        <taxon>Magnoliopsida</taxon>
        <taxon>eudicotyledons</taxon>
        <taxon>Gunneridae</taxon>
        <taxon>Pentapetalae</taxon>
        <taxon>asterids</taxon>
        <taxon>campanulids</taxon>
        <taxon>Asterales</taxon>
        <taxon>Asteraceae</taxon>
        <taxon>Carduoideae</taxon>
        <taxon>Cardueae</taxon>
        <taxon>Centaureinae</taxon>
        <taxon>Centaurea</taxon>
    </lineage>
</organism>